<dbReference type="Proteomes" id="UP000242141">
    <property type="component" value="Unassembled WGS sequence"/>
</dbReference>
<gene>
    <name evidence="7" type="ORF">HEPPS_05690</name>
</gene>
<organism evidence="7 8">
    <name type="scientific">Candidatus Hepatoplasma crinochetorum</name>
    <dbReference type="NCBI Taxonomy" id="295596"/>
    <lineage>
        <taxon>Bacteria</taxon>
        <taxon>Bacillati</taxon>
        <taxon>Mycoplasmatota</taxon>
        <taxon>Mollicutes</taxon>
        <taxon>Candidatus Hepatoplasmataceae</taxon>
        <taxon>Candidatus Hepatoplasma</taxon>
    </lineage>
</organism>
<feature type="domain" description="NusB/RsmB/TIM44" evidence="6">
    <location>
        <begin position="27"/>
        <end position="130"/>
    </location>
</feature>
<evidence type="ECO:0000313" key="7">
    <source>
        <dbReference type="EMBL" id="CRX37338.1"/>
    </source>
</evidence>
<evidence type="ECO:0000313" key="8">
    <source>
        <dbReference type="Proteomes" id="UP000242141"/>
    </source>
</evidence>
<evidence type="ECO:0000256" key="3">
    <source>
        <dbReference type="ARBA" id="ARBA00022884"/>
    </source>
</evidence>
<dbReference type="InterPro" id="IPR006027">
    <property type="entry name" value="NusB_RsmB_TIM44"/>
</dbReference>
<proteinExistence type="inferred from homology"/>
<dbReference type="GO" id="GO:0006353">
    <property type="term" value="P:DNA-templated transcription termination"/>
    <property type="evidence" value="ECO:0007669"/>
    <property type="project" value="InterPro"/>
</dbReference>
<dbReference type="GO" id="GO:0003723">
    <property type="term" value="F:RNA binding"/>
    <property type="evidence" value="ECO:0007669"/>
    <property type="project" value="UniProtKB-KW"/>
</dbReference>
<evidence type="ECO:0000256" key="2">
    <source>
        <dbReference type="ARBA" id="ARBA00022814"/>
    </source>
</evidence>
<reference evidence="8" key="1">
    <citation type="submission" date="2015-05" db="EMBL/GenBank/DDBJ databases">
        <authorList>
            <person name="Collingro A."/>
        </authorList>
    </citation>
    <scope>NUCLEOTIDE SEQUENCE [LARGE SCALE GENOMIC DNA]</scope>
    <source>
        <strain evidence="8">Ps</strain>
    </source>
</reference>
<dbReference type="AlphaFoldDB" id="A0A0G7ZNL4"/>
<dbReference type="SUPFAM" id="SSF48013">
    <property type="entry name" value="NusB-like"/>
    <property type="match status" value="1"/>
</dbReference>
<dbReference type="PANTHER" id="PTHR11078:SF3">
    <property type="entry name" value="ANTITERMINATION NUSB DOMAIN-CONTAINING PROTEIN"/>
    <property type="match status" value="1"/>
</dbReference>
<evidence type="ECO:0000256" key="5">
    <source>
        <dbReference type="ARBA" id="ARBA00023163"/>
    </source>
</evidence>
<dbReference type="InterPro" id="IPR011605">
    <property type="entry name" value="NusB_fam"/>
</dbReference>
<keyword evidence="3" id="KW-0694">RNA-binding</keyword>
<evidence type="ECO:0000256" key="4">
    <source>
        <dbReference type="ARBA" id="ARBA00023015"/>
    </source>
</evidence>
<dbReference type="EMBL" id="CWGI01000001">
    <property type="protein sequence ID" value="CRX37338.1"/>
    <property type="molecule type" value="Genomic_DNA"/>
</dbReference>
<keyword evidence="5" id="KW-0804">Transcription</keyword>
<dbReference type="GO" id="GO:0031564">
    <property type="term" value="P:transcription antitermination"/>
    <property type="evidence" value="ECO:0007669"/>
    <property type="project" value="UniProtKB-KW"/>
</dbReference>
<dbReference type="GO" id="GO:0005829">
    <property type="term" value="C:cytosol"/>
    <property type="evidence" value="ECO:0007669"/>
    <property type="project" value="TreeGrafter"/>
</dbReference>
<keyword evidence="4" id="KW-0805">Transcription regulation</keyword>
<keyword evidence="2" id="KW-0889">Transcription antitermination</keyword>
<protein>
    <submittedName>
        <fullName evidence="7">| / transcription antitermination protein NusB / 218662:219063 Forward</fullName>
    </submittedName>
</protein>
<sequence length="132" mass="16128">MNAKFDYSDRKKMIYFFYKQFLLEQIEEKMIEDLHQNFSEYHFSEQEEKEVLKIINNFSELKLKIKKVLPSDWKWERINNLEKSILIYTAAEMIIFKQKKAIAIDNAIKYAKKYCDLKTYRLLNLILDKIEI</sequence>
<comment type="similarity">
    <text evidence="1">Belongs to the NusB family.</text>
</comment>
<evidence type="ECO:0000256" key="1">
    <source>
        <dbReference type="ARBA" id="ARBA00005952"/>
    </source>
</evidence>
<name>A0A0G7ZNL4_9MOLU</name>
<evidence type="ECO:0000259" key="6">
    <source>
        <dbReference type="Pfam" id="PF01029"/>
    </source>
</evidence>
<keyword evidence="8" id="KW-1185">Reference proteome</keyword>
<dbReference type="PANTHER" id="PTHR11078">
    <property type="entry name" value="N UTILIZATION SUBSTANCE PROTEIN B-RELATED"/>
    <property type="match status" value="1"/>
</dbReference>
<dbReference type="Pfam" id="PF01029">
    <property type="entry name" value="NusB"/>
    <property type="match status" value="1"/>
</dbReference>
<dbReference type="Gene3D" id="1.10.940.10">
    <property type="entry name" value="NusB-like"/>
    <property type="match status" value="1"/>
</dbReference>
<accession>A0A0G7ZNL4</accession>
<dbReference type="InterPro" id="IPR035926">
    <property type="entry name" value="NusB-like_sf"/>
</dbReference>